<dbReference type="RefSeq" id="WP_043774085.1">
    <property type="nucleotide sequence ID" value="NZ_JAME01000037.1"/>
</dbReference>
<dbReference type="eggNOG" id="ENOG503356H">
    <property type="taxonomic scope" value="Bacteria"/>
</dbReference>
<dbReference type="AlphaFoldDB" id="X7F546"/>
<accession>X7F546</accession>
<name>X7F546_9RHOB</name>
<dbReference type="STRING" id="1449351.RISW2_14950"/>
<gene>
    <name evidence="1" type="ORF">RISW2_14950</name>
</gene>
<reference evidence="1 2" key="1">
    <citation type="submission" date="2014-01" db="EMBL/GenBank/DDBJ databases">
        <title>Roseivivax isoporae LMG 25204 Genome Sequencing.</title>
        <authorList>
            <person name="Lai Q."/>
            <person name="Li G."/>
            <person name="Shao Z."/>
        </authorList>
    </citation>
    <scope>NUCLEOTIDE SEQUENCE [LARGE SCALE GENOMIC DNA]</scope>
    <source>
        <strain evidence="1 2">LMG 25204</strain>
    </source>
</reference>
<proteinExistence type="predicted"/>
<comment type="caution">
    <text evidence="1">The sequence shown here is derived from an EMBL/GenBank/DDBJ whole genome shotgun (WGS) entry which is preliminary data.</text>
</comment>
<keyword evidence="2" id="KW-1185">Reference proteome</keyword>
<organism evidence="1 2">
    <name type="scientific">Roseivivax isoporae LMG 25204</name>
    <dbReference type="NCBI Taxonomy" id="1449351"/>
    <lineage>
        <taxon>Bacteria</taxon>
        <taxon>Pseudomonadati</taxon>
        <taxon>Pseudomonadota</taxon>
        <taxon>Alphaproteobacteria</taxon>
        <taxon>Rhodobacterales</taxon>
        <taxon>Roseobacteraceae</taxon>
        <taxon>Roseivivax</taxon>
    </lineage>
</organism>
<protein>
    <submittedName>
        <fullName evidence="1">Uncharacterized protein</fullName>
    </submittedName>
</protein>
<evidence type="ECO:0000313" key="1">
    <source>
        <dbReference type="EMBL" id="ETX27216.1"/>
    </source>
</evidence>
<dbReference type="EMBL" id="JAME01000037">
    <property type="protein sequence ID" value="ETX27216.1"/>
    <property type="molecule type" value="Genomic_DNA"/>
</dbReference>
<dbReference type="Proteomes" id="UP000023430">
    <property type="component" value="Unassembled WGS sequence"/>
</dbReference>
<sequence length="218" mass="24614">MRRSYGFFGRGDRSRWQAAFEAELDRLTVRAGGDIGRGWRRFLRTGRARFHGGQAASYKTQVAILDSRLAWQAAEARPDVGGDFQFCHDVLHALAPDLLEVPFDSAAKALSADARDHLTTLGPLSPGPGKVFGTFPEHTTTDATETTRGAAVRDLLAEIDKGWHELPPGRLNLFWNWHYWRIRRRLARDQVPHPVALRHLHPAWLLIRLKELGVELAQ</sequence>
<evidence type="ECO:0000313" key="2">
    <source>
        <dbReference type="Proteomes" id="UP000023430"/>
    </source>
</evidence>
<dbReference type="OrthoDB" id="7804473at2"/>